<dbReference type="InterPro" id="IPR000408">
    <property type="entry name" value="Reg_chr_condens"/>
</dbReference>
<organism evidence="2 3">
    <name type="scientific">Cohnella rhizosphaerae</name>
    <dbReference type="NCBI Taxonomy" id="1457232"/>
    <lineage>
        <taxon>Bacteria</taxon>
        <taxon>Bacillati</taxon>
        <taxon>Bacillota</taxon>
        <taxon>Bacilli</taxon>
        <taxon>Bacillales</taxon>
        <taxon>Paenibacillaceae</taxon>
        <taxon>Cohnella</taxon>
    </lineage>
</organism>
<reference evidence="2" key="1">
    <citation type="submission" date="2022-10" db="EMBL/GenBank/DDBJ databases">
        <title>Comparative genomic analysis of Cohnella hashimotonis sp. nov., isolated from the International Space Station.</title>
        <authorList>
            <person name="Simpson A."/>
            <person name="Venkateswaran K."/>
        </authorList>
    </citation>
    <scope>NUCLEOTIDE SEQUENCE</scope>
    <source>
        <strain evidence="2">DSM 28161</strain>
    </source>
</reference>
<dbReference type="Gene3D" id="2.130.10.30">
    <property type="entry name" value="Regulator of chromosome condensation 1/beta-lactamase-inhibitor protein II"/>
    <property type="match status" value="1"/>
</dbReference>
<dbReference type="Gene3D" id="2.60.40.10">
    <property type="entry name" value="Immunoglobulins"/>
    <property type="match status" value="1"/>
</dbReference>
<accession>A0A9X4KTD4</accession>
<dbReference type="InterPro" id="IPR032109">
    <property type="entry name" value="Big_3_5"/>
</dbReference>
<dbReference type="PANTHER" id="PTHR45982">
    <property type="entry name" value="REGULATOR OF CHROMOSOME CONDENSATION"/>
    <property type="match status" value="1"/>
</dbReference>
<gene>
    <name evidence="2" type="ORF">OMP40_13050</name>
</gene>
<comment type="caution">
    <text evidence="2">The sequence shown here is derived from an EMBL/GenBank/DDBJ whole genome shotgun (WGS) entry which is preliminary data.</text>
</comment>
<name>A0A9X4KTD4_9BACL</name>
<dbReference type="SUPFAM" id="SSF50985">
    <property type="entry name" value="RCC1/BLIP-II"/>
    <property type="match status" value="1"/>
</dbReference>
<sequence length="991" mass="101471">MTIGRFTAFAIDSRDGSIWGWGRTIGNAPVKLSITDGGMPVAFKQISDSNEDAIALDTSNRIWNLYVVGLVNSKYALDDGGVPVDFRSISTGNGSGSSSSYMLHAAVDVGGRVWTWGENESGQLGDGGTTDDFTPAQRMIEEAGIPVFFDSVSAGDRFVLGLNANGDIWSWGLNSQGQLGNGTTNSGPPGKLTVTDGGMPVHFVSVAAGYGRSYAIDEDGRIWTWGNGTLAPVKLKFDPSVTLSVSPASSSTKLQSVTLTATVTGDVETPTGTIEFYDGSTSLVSSVPLIGGVATWTTTSLSVSTHSLSANYSGDDSYTSQVSANVSHQVSMPAAPDLTLTPSTTSDTFDPVTVNITAIANGSGNSLSLLKWLSGNKVVSDFAASGTDVTVSMAFNAASNGTYTVYAKDMAGSETVKTIDLTNILQAGDAAALDAAIATAQQALADHPQGTNVGEAPASARNTLQTAIDAAQAVSDDAAHRTQGQLDAATATLNAAIGVFNGAVIGAGDAAALNAAIATAQQALADHPQGTNVGEAPASARNTLQTAIDAAQAVSDDAAHRTQGQLDAATATLNAAIGVFNGAVIGAGDAAALNAAIATAQQALTDHPEGTNVGEAPASARNTLQTAIDAAQAVSDDAAHRTQGQLDAATATLNAAISAFELTVVGVVLDVPASGLYGKNAQLVFTLTYLEPVNVAGTPRLPITAGTGSGTQSVYAVYTGATGQSTKTLTFSYTLTEGMVDEDGIQPASQLELADGADITFVSDAAQAPLSFNVPDASGIRLLGVAPELVLEATPVSSIKANVAATATVYGEQTAGNSLAKLNWMTGTHSVSDFANGTAGTSILPSAAFEVTANGPYSVYARDAAGNEAVKTITISSISTPEGPERPRTTIETSPEGVLVRIAPPDIVREVEADGTVIDKVVLSDYLMDQIRDRLDEVDLSKVILVIDDSEQAVETEFPAEKLGGAADLVPRHSIRIAIERLQLRTAGERA</sequence>
<dbReference type="Pfam" id="PF13540">
    <property type="entry name" value="RCC1_2"/>
    <property type="match status" value="2"/>
</dbReference>
<dbReference type="InterPro" id="IPR009091">
    <property type="entry name" value="RCC1/BLIP-II"/>
</dbReference>
<dbReference type="Pfam" id="PF16640">
    <property type="entry name" value="Big_3_5"/>
    <property type="match status" value="1"/>
</dbReference>
<evidence type="ECO:0000313" key="2">
    <source>
        <dbReference type="EMBL" id="MDG0810173.1"/>
    </source>
</evidence>
<dbReference type="Proteomes" id="UP001153404">
    <property type="component" value="Unassembled WGS sequence"/>
</dbReference>
<dbReference type="RefSeq" id="WP_277531859.1">
    <property type="nucleotide sequence ID" value="NZ_JAPDIA010000003.1"/>
</dbReference>
<dbReference type="AlphaFoldDB" id="A0A9X4KTD4"/>
<dbReference type="PROSITE" id="PS50012">
    <property type="entry name" value="RCC1_3"/>
    <property type="match status" value="2"/>
</dbReference>
<dbReference type="Gene3D" id="1.20.1270.90">
    <property type="entry name" value="AF1782-like"/>
    <property type="match status" value="3"/>
</dbReference>
<protein>
    <submittedName>
        <fullName evidence="2">Ig-like domain repeat protein</fullName>
    </submittedName>
</protein>
<evidence type="ECO:0000313" key="3">
    <source>
        <dbReference type="Proteomes" id="UP001153404"/>
    </source>
</evidence>
<dbReference type="PANTHER" id="PTHR45982:SF1">
    <property type="entry name" value="REGULATOR OF CHROMOSOME CONDENSATION"/>
    <property type="match status" value="1"/>
</dbReference>
<proteinExistence type="predicted"/>
<dbReference type="GO" id="GO:0005085">
    <property type="term" value="F:guanyl-nucleotide exchange factor activity"/>
    <property type="evidence" value="ECO:0007669"/>
    <property type="project" value="TreeGrafter"/>
</dbReference>
<evidence type="ECO:0000259" key="1">
    <source>
        <dbReference type="Pfam" id="PF16640"/>
    </source>
</evidence>
<dbReference type="InterPro" id="IPR013783">
    <property type="entry name" value="Ig-like_fold"/>
</dbReference>
<dbReference type="EMBL" id="JAPDIA010000003">
    <property type="protein sequence ID" value="MDG0810173.1"/>
    <property type="molecule type" value="Genomic_DNA"/>
</dbReference>
<dbReference type="GO" id="GO:0005737">
    <property type="term" value="C:cytoplasm"/>
    <property type="evidence" value="ECO:0007669"/>
    <property type="project" value="TreeGrafter"/>
</dbReference>
<feature type="domain" description="Bacterial Ig-like" evidence="1">
    <location>
        <begin position="244"/>
        <end position="330"/>
    </location>
</feature>
<keyword evidence="3" id="KW-1185">Reference proteome</keyword>
<dbReference type="Pfam" id="PF07554">
    <property type="entry name" value="FIVAR"/>
    <property type="match status" value="3"/>
</dbReference>
<dbReference type="InterPro" id="IPR051553">
    <property type="entry name" value="Ran_GTPase-activating"/>
</dbReference>